<keyword evidence="2" id="KW-1185">Reference proteome</keyword>
<gene>
    <name evidence="1" type="ORF">BDV98DRAFT_314296</name>
</gene>
<reference evidence="1 2" key="1">
    <citation type="journal article" date="2019" name="Nat. Ecol. Evol.">
        <title>Megaphylogeny resolves global patterns of mushroom evolution.</title>
        <authorList>
            <person name="Varga T."/>
            <person name="Krizsan K."/>
            <person name="Foldi C."/>
            <person name="Dima B."/>
            <person name="Sanchez-Garcia M."/>
            <person name="Sanchez-Ramirez S."/>
            <person name="Szollosi G.J."/>
            <person name="Szarkandi J.G."/>
            <person name="Papp V."/>
            <person name="Albert L."/>
            <person name="Andreopoulos W."/>
            <person name="Angelini C."/>
            <person name="Antonin V."/>
            <person name="Barry K.W."/>
            <person name="Bougher N.L."/>
            <person name="Buchanan P."/>
            <person name="Buyck B."/>
            <person name="Bense V."/>
            <person name="Catcheside P."/>
            <person name="Chovatia M."/>
            <person name="Cooper J."/>
            <person name="Damon W."/>
            <person name="Desjardin D."/>
            <person name="Finy P."/>
            <person name="Geml J."/>
            <person name="Haridas S."/>
            <person name="Hughes K."/>
            <person name="Justo A."/>
            <person name="Karasinski D."/>
            <person name="Kautmanova I."/>
            <person name="Kiss B."/>
            <person name="Kocsube S."/>
            <person name="Kotiranta H."/>
            <person name="LaButti K.M."/>
            <person name="Lechner B.E."/>
            <person name="Liimatainen K."/>
            <person name="Lipzen A."/>
            <person name="Lukacs Z."/>
            <person name="Mihaltcheva S."/>
            <person name="Morgado L.N."/>
            <person name="Niskanen T."/>
            <person name="Noordeloos M.E."/>
            <person name="Ohm R.A."/>
            <person name="Ortiz-Santana B."/>
            <person name="Ovrebo C."/>
            <person name="Racz N."/>
            <person name="Riley R."/>
            <person name="Savchenko A."/>
            <person name="Shiryaev A."/>
            <person name="Soop K."/>
            <person name="Spirin V."/>
            <person name="Szebenyi C."/>
            <person name="Tomsovsky M."/>
            <person name="Tulloss R.E."/>
            <person name="Uehling J."/>
            <person name="Grigoriev I.V."/>
            <person name="Vagvolgyi C."/>
            <person name="Papp T."/>
            <person name="Martin F.M."/>
            <person name="Miettinen O."/>
            <person name="Hibbett D.S."/>
            <person name="Nagy L.G."/>
        </authorList>
    </citation>
    <scope>NUCLEOTIDE SEQUENCE [LARGE SCALE GENOMIC DNA]</scope>
    <source>
        <strain evidence="1 2">CBS 309.79</strain>
    </source>
</reference>
<evidence type="ECO:0000313" key="1">
    <source>
        <dbReference type="EMBL" id="TFL04357.1"/>
    </source>
</evidence>
<dbReference type="AlphaFoldDB" id="A0A5C3QS33"/>
<dbReference type="EMBL" id="ML178818">
    <property type="protein sequence ID" value="TFL04357.1"/>
    <property type="molecule type" value="Genomic_DNA"/>
</dbReference>
<protein>
    <submittedName>
        <fullName evidence="1">Uncharacterized protein</fullName>
    </submittedName>
</protein>
<proteinExistence type="predicted"/>
<organism evidence="1 2">
    <name type="scientific">Pterulicium gracile</name>
    <dbReference type="NCBI Taxonomy" id="1884261"/>
    <lineage>
        <taxon>Eukaryota</taxon>
        <taxon>Fungi</taxon>
        <taxon>Dikarya</taxon>
        <taxon>Basidiomycota</taxon>
        <taxon>Agaricomycotina</taxon>
        <taxon>Agaricomycetes</taxon>
        <taxon>Agaricomycetidae</taxon>
        <taxon>Agaricales</taxon>
        <taxon>Pleurotineae</taxon>
        <taxon>Pterulaceae</taxon>
        <taxon>Pterulicium</taxon>
    </lineage>
</organism>
<dbReference type="Proteomes" id="UP000305067">
    <property type="component" value="Unassembled WGS sequence"/>
</dbReference>
<accession>A0A5C3QS33</accession>
<name>A0A5C3QS33_9AGAR</name>
<sequence length="175" mass="19939">MIKSICGKATAFAGETSSLEYRAKKLARVIPTRRLVKVVCLHGRELSLYWRAGRKTCWLKRMSFLRILWPTADEVMAVKRESVLDRGSRPLHDLSIDILLADMSISISRQPCKFLFDSSSSYTIEPESAVMTSSHPLTNSLTLVGQRLYVYSNERLSCFLHSYPVPVLINTQRWA</sequence>
<evidence type="ECO:0000313" key="2">
    <source>
        <dbReference type="Proteomes" id="UP000305067"/>
    </source>
</evidence>